<dbReference type="InterPro" id="IPR000421">
    <property type="entry name" value="FA58C"/>
</dbReference>
<reference evidence="2 3" key="1">
    <citation type="submission" date="2014-06" db="EMBL/GenBank/DDBJ databases">
        <authorList>
            <person name="Ju J."/>
            <person name="Zhang J."/>
        </authorList>
    </citation>
    <scope>NUCLEOTIDE SEQUENCE [LARGE SCALE GENOMIC DNA]</scope>
    <source>
        <strain evidence="2 3">DsW_47</strain>
    </source>
</reference>
<dbReference type="Gene3D" id="2.60.120.260">
    <property type="entry name" value="Galactose-binding domain-like"/>
    <property type="match status" value="1"/>
</dbReference>
<dbReference type="SUPFAM" id="SSF53474">
    <property type="entry name" value="alpha/beta-Hydrolases"/>
    <property type="match status" value="1"/>
</dbReference>
<comment type="caution">
    <text evidence="2">The sequence shown here is derived from an EMBL/GenBank/DDBJ whole genome shotgun (WGS) entry which is preliminary data.</text>
</comment>
<dbReference type="SUPFAM" id="SSF49785">
    <property type="entry name" value="Galactose-binding domain-like"/>
    <property type="match status" value="1"/>
</dbReference>
<dbReference type="InterPro" id="IPR008979">
    <property type="entry name" value="Galactose-bd-like_sf"/>
</dbReference>
<dbReference type="Pfam" id="PF22633">
    <property type="entry name" value="F5_F8_type_C_2"/>
    <property type="match status" value="1"/>
</dbReference>
<dbReference type="OrthoDB" id="1997677at2"/>
<dbReference type="AlphaFoldDB" id="A0A1Z5YRQ5"/>
<dbReference type="InterPro" id="IPR029058">
    <property type="entry name" value="AB_hydrolase_fold"/>
</dbReference>
<organism evidence="2 3">
    <name type="scientific">Acetobacter cibinongensis</name>
    <dbReference type="NCBI Taxonomy" id="146475"/>
    <lineage>
        <taxon>Bacteria</taxon>
        <taxon>Pseudomonadati</taxon>
        <taxon>Pseudomonadota</taxon>
        <taxon>Alphaproteobacteria</taxon>
        <taxon>Acetobacterales</taxon>
        <taxon>Acetobacteraceae</taxon>
        <taxon>Acetobacter</taxon>
    </lineage>
</organism>
<protein>
    <recommendedName>
        <fullName evidence="1">F5/8 type C domain-containing protein</fullName>
    </recommendedName>
</protein>
<dbReference type="PANTHER" id="PTHR45713:SF6">
    <property type="entry name" value="F5_8 TYPE C DOMAIN-CONTAINING PROTEIN"/>
    <property type="match status" value="1"/>
</dbReference>
<gene>
    <name evidence="2" type="ORF">HK14_13080</name>
</gene>
<dbReference type="InterPro" id="IPR051941">
    <property type="entry name" value="BG_Antigen-Binding_Lectin"/>
</dbReference>
<evidence type="ECO:0000259" key="1">
    <source>
        <dbReference type="PROSITE" id="PS50022"/>
    </source>
</evidence>
<dbReference type="PROSITE" id="PS50022">
    <property type="entry name" value="FA58C_3"/>
    <property type="match status" value="1"/>
</dbReference>
<proteinExistence type="predicted"/>
<dbReference type="PANTHER" id="PTHR45713">
    <property type="entry name" value="FTP DOMAIN-CONTAINING PROTEIN"/>
    <property type="match status" value="1"/>
</dbReference>
<accession>A0A1Z5YRQ5</accession>
<feature type="domain" description="F5/8 type C" evidence="1">
    <location>
        <begin position="255"/>
        <end position="403"/>
    </location>
</feature>
<dbReference type="RefSeq" id="WP_086652127.1">
    <property type="nucleotide sequence ID" value="NZ_JOMQ01000069.1"/>
</dbReference>
<name>A0A1Z5YRQ5_9PROT</name>
<dbReference type="EMBL" id="JOMQ01000069">
    <property type="protein sequence ID" value="OUI99563.1"/>
    <property type="molecule type" value="Genomic_DNA"/>
</dbReference>
<sequence length="415" mass="48117">MSDMITVYENSHYKISHWPRGTSKAVIVFSSGGNLALAQPVSEFKKSITKYNVSYIFFQSKHLDWYNNEYAVESLKELAKISTPYQKVFAMGESLGGSGALLFCRFLPNIYRVLAFSPQYSCLPQFCKWYGPLGAVDGIFPKYTFAEYSNEIAREKAVIIVPSRSWEDDLHTRFFKSEGYNTVRLRTAEHAMARFLKNTYLGNYLDLCLAAFFDTKVDFCEQTFKSILHPFVEDSWMMYRRWIGDMTYKYTHYLEKPSEKCISEGKKATQSSICPYSRKNTVEEDAQLAISGPLTSDYSFHTDEEVDPWWQVDLGSSHNIKRIRVFNRTDHSEWAQRLIHFYILASEDGIFWEEIYYRAESEIIGGLFGIPLDKQFSLNARFIRIQLDGYGVLHLSRVEVFGDEIRTNLSNKSNI</sequence>
<evidence type="ECO:0000313" key="2">
    <source>
        <dbReference type="EMBL" id="OUI99563.1"/>
    </source>
</evidence>
<evidence type="ECO:0000313" key="3">
    <source>
        <dbReference type="Proteomes" id="UP000196086"/>
    </source>
</evidence>
<dbReference type="Proteomes" id="UP000196086">
    <property type="component" value="Unassembled WGS sequence"/>
</dbReference>